<evidence type="ECO:0000313" key="2">
    <source>
        <dbReference type="Proteomes" id="UP000289269"/>
    </source>
</evidence>
<sequence length="141" mass="16095">MLQLDENFLQEVGLGDLPPAHKKSLLQHIYSELEQRVGMRLAEGLDESQLLQFEEITGQDTEKVQAWLNGHVPGFQQSEDFKKFTQSIDGQPDDPAVQAEYAASKWLEQNRPDYRQVVAVVFDEIKKEIAENREKILGQVA</sequence>
<organism evidence="1 2">
    <name type="scientific">Candidatus Chaera renei</name>
    <dbReference type="NCBI Taxonomy" id="2506947"/>
    <lineage>
        <taxon>Bacteria</taxon>
        <taxon>Candidatus Saccharimonadota</taxon>
        <taxon>Candidatus Saccharimonadia</taxon>
        <taxon>Candidatus Saccharimonadales</taxon>
        <taxon>Candidatus Saccharimonadaceae</taxon>
        <taxon>Candidatus Chaera</taxon>
    </lineage>
</organism>
<dbReference type="AlphaFoldDB" id="A0A4Q0AK88"/>
<dbReference type="Proteomes" id="UP000289269">
    <property type="component" value="Unassembled WGS sequence"/>
</dbReference>
<accession>A0A4Q0AK88</accession>
<evidence type="ECO:0000313" key="1">
    <source>
        <dbReference type="EMBL" id="RWZ79834.1"/>
    </source>
</evidence>
<keyword evidence="2" id="KW-1185">Reference proteome</keyword>
<comment type="caution">
    <text evidence="1">The sequence shown here is derived from an EMBL/GenBank/DDBJ whole genome shotgun (WGS) entry which is preliminary data.</text>
</comment>
<dbReference type="InterPro" id="IPR043722">
    <property type="entry name" value="DUF5663"/>
</dbReference>
<name>A0A4Q0AK88_9BACT</name>
<dbReference type="Pfam" id="PF18908">
    <property type="entry name" value="DUF5663"/>
    <property type="match status" value="1"/>
</dbReference>
<protein>
    <submittedName>
        <fullName evidence="1">Uncharacterized protein</fullName>
    </submittedName>
</protein>
<gene>
    <name evidence="1" type="ORF">EOT04_00385</name>
</gene>
<reference evidence="1" key="1">
    <citation type="submission" date="2019-01" db="EMBL/GenBank/DDBJ databases">
        <title>Genomic signatures and co-occurrence patterns of the ultra-small Saccharimodia (Patescibacteria phylum) suggest a symbiotic lifestyle.</title>
        <authorList>
            <person name="Lemos L."/>
            <person name="Medeiros J."/>
            <person name="Andreote F."/>
            <person name="Fernandes G."/>
            <person name="Varani A."/>
            <person name="Oliveira G."/>
            <person name="Pylro V."/>
        </authorList>
    </citation>
    <scope>NUCLEOTIDE SEQUENCE [LARGE SCALE GENOMIC DNA]</scope>
    <source>
        <strain evidence="1">AMD01</strain>
    </source>
</reference>
<proteinExistence type="predicted"/>
<dbReference type="EMBL" id="SCKW01000002">
    <property type="protein sequence ID" value="RWZ79834.1"/>
    <property type="molecule type" value="Genomic_DNA"/>
</dbReference>